<dbReference type="EMBL" id="UZAK01017878">
    <property type="protein sequence ID" value="VDP08468.1"/>
    <property type="molecule type" value="Genomic_DNA"/>
</dbReference>
<keyword evidence="3" id="KW-1185">Reference proteome</keyword>
<gene>
    <name evidence="2" type="ORF">SCUD_LOCUS6868</name>
</gene>
<evidence type="ECO:0000313" key="2">
    <source>
        <dbReference type="EMBL" id="VDP08468.1"/>
    </source>
</evidence>
<evidence type="ECO:0000256" key="1">
    <source>
        <dbReference type="SAM" id="Phobius"/>
    </source>
</evidence>
<sequence>MKSMILKNDIFSKIQYVHYHIPFRTTLQKHHHHHQHHHRHHHHNVVLLDFCVLVLLVLLHLLRNLLDLMKNS</sequence>
<dbReference type="WBParaSite" id="SCUD_0000686801-mRNA-1">
    <property type="protein sequence ID" value="SCUD_0000686801-mRNA-1"/>
    <property type="gene ID" value="SCUD_0000686801"/>
</dbReference>
<keyword evidence="1" id="KW-0472">Membrane</keyword>
<accession>A0A183JVX3</accession>
<feature type="transmembrane region" description="Helical" evidence="1">
    <location>
        <begin position="45"/>
        <end position="62"/>
    </location>
</feature>
<reference evidence="4" key="1">
    <citation type="submission" date="2016-06" db="UniProtKB">
        <authorList>
            <consortium name="WormBaseParasite"/>
        </authorList>
    </citation>
    <scope>IDENTIFICATION</scope>
</reference>
<dbReference type="Proteomes" id="UP000279833">
    <property type="component" value="Unassembled WGS sequence"/>
</dbReference>
<proteinExistence type="predicted"/>
<reference evidence="2 3" key="2">
    <citation type="submission" date="2018-11" db="EMBL/GenBank/DDBJ databases">
        <authorList>
            <consortium name="Pathogen Informatics"/>
        </authorList>
    </citation>
    <scope>NUCLEOTIDE SEQUENCE [LARGE SCALE GENOMIC DNA]</scope>
    <source>
        <strain evidence="2">Dakar</strain>
        <strain evidence="3">Dakar, Senegal</strain>
    </source>
</reference>
<organism evidence="4">
    <name type="scientific">Schistosoma curassoni</name>
    <dbReference type="NCBI Taxonomy" id="6186"/>
    <lineage>
        <taxon>Eukaryota</taxon>
        <taxon>Metazoa</taxon>
        <taxon>Spiralia</taxon>
        <taxon>Lophotrochozoa</taxon>
        <taxon>Platyhelminthes</taxon>
        <taxon>Trematoda</taxon>
        <taxon>Digenea</taxon>
        <taxon>Strigeidida</taxon>
        <taxon>Schistosomatoidea</taxon>
        <taxon>Schistosomatidae</taxon>
        <taxon>Schistosoma</taxon>
    </lineage>
</organism>
<protein>
    <submittedName>
        <fullName evidence="4">Ovule protein</fullName>
    </submittedName>
</protein>
<keyword evidence="1" id="KW-0812">Transmembrane</keyword>
<dbReference type="AlphaFoldDB" id="A0A183JVX3"/>
<evidence type="ECO:0000313" key="4">
    <source>
        <dbReference type="WBParaSite" id="SCUD_0000686801-mRNA-1"/>
    </source>
</evidence>
<keyword evidence="1" id="KW-1133">Transmembrane helix</keyword>
<evidence type="ECO:0000313" key="3">
    <source>
        <dbReference type="Proteomes" id="UP000279833"/>
    </source>
</evidence>
<name>A0A183JVX3_9TREM</name>